<keyword evidence="1" id="KW-0677">Repeat</keyword>
<reference evidence="6" key="1">
    <citation type="journal article" date="2010" name="Environ. Microbiol.">
        <title>The genome of Syntrophomonas wolfei: new insights into syntrophic metabolism and biohydrogen production.</title>
        <authorList>
            <person name="Sieber J.R."/>
            <person name="Sims D.R."/>
            <person name="Han C."/>
            <person name="Kim E."/>
            <person name="Lykidis A."/>
            <person name="Lapidus A.L."/>
            <person name="McDonnald E."/>
            <person name="Rohlin L."/>
            <person name="Culley D.E."/>
            <person name="Gunsalus R."/>
            <person name="McInerney M.J."/>
        </authorList>
    </citation>
    <scope>NUCLEOTIDE SEQUENCE [LARGE SCALE GENOMIC DNA]</scope>
    <source>
        <strain evidence="6">DSM 2245B / Goettingen</strain>
    </source>
</reference>
<dbReference type="KEGG" id="swo:Swol_1260"/>
<feature type="region of interest" description="Disordered" evidence="2">
    <location>
        <begin position="419"/>
        <end position="439"/>
    </location>
</feature>
<dbReference type="STRING" id="335541.Swol_1260"/>
<feature type="region of interest" description="Disordered" evidence="2">
    <location>
        <begin position="521"/>
        <end position="550"/>
    </location>
</feature>
<feature type="signal peptide" evidence="3">
    <location>
        <begin position="1"/>
        <end position="27"/>
    </location>
</feature>
<dbReference type="EMBL" id="CP000448">
    <property type="protein sequence ID" value="ABI68569.1"/>
    <property type="molecule type" value="Genomic_DNA"/>
</dbReference>
<evidence type="ECO:0000313" key="6">
    <source>
        <dbReference type="Proteomes" id="UP000001968"/>
    </source>
</evidence>
<sequence length="1184" mass="124809">MKKKRRKILAYGILVLFMLSISGVAWAAPADTTSTGGNSIEAQTLSSFKDVSTADGNLIYINFLAKKAIIAGFPDGGFHPSEGLSRAQAATVIVKAAGLNSDNKETLFKDVSEGHWAAAYITAAAKDGYLKGYPDGSYRPEDKLSRAEGINLILRLSKQKDNAELPVLKDLDSKHWAANSAAIGLAAGMVGLSSDQTQFLPDADFSRGDLSRALAVLLTTDPDLSRKALNGSLEIINGQVKINGQTVSGTVSIQNGDIIATSAGAEAQLNYPDGSGFLIKGNTGFTVKETQGREYIKKDGSPGIAVDWLLVDLKKGNVFGALADNPNVQKVAEKKNAAAGEHLLAGLSNGLELIAANDKGLPWYKTANSKKVKVKVDMPYGVVAVRGSFWNNSVSDDGCNTSLLEGELDLIAGGQTQSLLPGQSSGASSSNPLPAPPTPMTAAQVNAWVQQASWLQNVAQTMQTQQAAWQAPPGITQPNQPPPAIPKPTLPSILNVLNQALIKVQQAAGITNPVQLNVAASSSSSYNTGGSSSSDYNSGGGGGGSQQPGTWRLEDVATTVYNNQTLVLTRKLHITPPVGVPQDSYYEVKMKSGGTIYSLGTNKIGNPIFHLAKASDDPSRLIAAFQDNSGNSYGFFSLNGSGSSGTLTSLATRTISGKIELQSSSGPIAAPAGGLIIRIYISGNTVGGHYSSNQSVTMPAGASSVNYTLNVPENKSNSGYYISCDVVDKSYSNPFFSTRIFDVDVSKGNASVENIILQPAAYIHGKISLPEVNTSNIPVSGSIAAKPASESGGSSFITHRINFEIEKNKKDFAFHLLVEPGADYYLYYELYNSNNEYEHSQKFYRFGYYSSSGTVGSVPVEDIYTSLVGATAITVNSCISDINLDVKTGYGYLISGYITLPEAAPSSGINLWLWVHPQSGPNAGISAGIYKYFLHEEKSQPYYLNVPGPGNYILSDDRGTSAFTNPPFYRLDPVAVTVYSADVSQDLNLVSSGIIPGGPGGDITGLDPAMVSGPALLVKGKVYGLLSPSCTAEVAALIRLNECCYFKSADGQWYELIDSGNGLIATDASAIPPIGKIIDCPVLTASPASLLQDDTGRSIKVSATSGSALWTASDDSVRAILTNDREGLIISCSPIKPDTIGDENATIPIPDAIPRSKYILTLYKESGGAKILLGAAKFTITNPI</sequence>
<dbReference type="Proteomes" id="UP000001968">
    <property type="component" value="Chromosome"/>
</dbReference>
<evidence type="ECO:0000256" key="3">
    <source>
        <dbReference type="SAM" id="SignalP"/>
    </source>
</evidence>
<evidence type="ECO:0000256" key="1">
    <source>
        <dbReference type="ARBA" id="ARBA00022737"/>
    </source>
</evidence>
<feature type="domain" description="SLH" evidence="4">
    <location>
        <begin position="44"/>
        <end position="103"/>
    </location>
</feature>
<feature type="compositionally biased region" description="Low complexity" evidence="2">
    <location>
        <begin position="419"/>
        <end position="432"/>
    </location>
</feature>
<protein>
    <recommendedName>
        <fullName evidence="4">SLH domain-containing protein</fullName>
    </recommendedName>
</protein>
<dbReference type="eggNOG" id="COG5492">
    <property type="taxonomic scope" value="Bacteria"/>
</dbReference>
<proteinExistence type="predicted"/>
<dbReference type="PANTHER" id="PTHR43308">
    <property type="entry name" value="OUTER MEMBRANE PROTEIN ALPHA-RELATED"/>
    <property type="match status" value="1"/>
</dbReference>
<feature type="compositionally biased region" description="Low complexity" evidence="2">
    <location>
        <begin position="521"/>
        <end position="537"/>
    </location>
</feature>
<dbReference type="Pfam" id="PF00395">
    <property type="entry name" value="SLH"/>
    <property type="match status" value="2"/>
</dbReference>
<keyword evidence="3" id="KW-0732">Signal</keyword>
<gene>
    <name evidence="5" type="ordered locus">Swol_1260</name>
</gene>
<dbReference type="InterPro" id="IPR001119">
    <property type="entry name" value="SLH_dom"/>
</dbReference>
<dbReference type="HOGENOM" id="CLU_272598_0_0_9"/>
<organism evidence="5 6">
    <name type="scientific">Syntrophomonas wolfei subsp. wolfei (strain DSM 2245B / Goettingen)</name>
    <dbReference type="NCBI Taxonomy" id="335541"/>
    <lineage>
        <taxon>Bacteria</taxon>
        <taxon>Bacillati</taxon>
        <taxon>Bacillota</taxon>
        <taxon>Clostridia</taxon>
        <taxon>Eubacteriales</taxon>
        <taxon>Syntrophomonadaceae</taxon>
        <taxon>Syntrophomonas</taxon>
    </lineage>
</organism>
<dbReference type="AlphaFoldDB" id="Q0AXI5"/>
<dbReference type="RefSeq" id="WP_011640671.1">
    <property type="nucleotide sequence ID" value="NC_008346.1"/>
</dbReference>
<keyword evidence="6" id="KW-1185">Reference proteome</keyword>
<feature type="chain" id="PRO_5004168855" description="SLH domain-containing protein" evidence="3">
    <location>
        <begin position="28"/>
        <end position="1184"/>
    </location>
</feature>
<evidence type="ECO:0000313" key="5">
    <source>
        <dbReference type="EMBL" id="ABI68569.1"/>
    </source>
</evidence>
<evidence type="ECO:0000256" key="2">
    <source>
        <dbReference type="SAM" id="MobiDB-lite"/>
    </source>
</evidence>
<dbReference type="InterPro" id="IPR051465">
    <property type="entry name" value="Cell_Envelope_Struct_Comp"/>
</dbReference>
<dbReference type="OrthoDB" id="1808441at2"/>
<name>Q0AXI5_SYNWW</name>
<evidence type="ECO:0000259" key="4">
    <source>
        <dbReference type="PROSITE" id="PS51272"/>
    </source>
</evidence>
<dbReference type="PANTHER" id="PTHR43308:SF5">
    <property type="entry name" value="S-LAYER PROTEIN _ PEPTIDOGLYCAN ENDO-BETA-N-ACETYLGLUCOSAMINIDASE"/>
    <property type="match status" value="1"/>
</dbReference>
<feature type="domain" description="SLH" evidence="4">
    <location>
        <begin position="104"/>
        <end position="167"/>
    </location>
</feature>
<dbReference type="PROSITE" id="PS51272">
    <property type="entry name" value="SLH"/>
    <property type="match status" value="2"/>
</dbReference>
<accession>Q0AXI5</accession>